<gene>
    <name evidence="1" type="ORF">CEXT_145181</name>
</gene>
<dbReference type="EMBL" id="BPLR01005168">
    <property type="protein sequence ID" value="GIY00332.1"/>
    <property type="molecule type" value="Genomic_DNA"/>
</dbReference>
<evidence type="ECO:0000313" key="1">
    <source>
        <dbReference type="EMBL" id="GIY00332.1"/>
    </source>
</evidence>
<evidence type="ECO:0000313" key="2">
    <source>
        <dbReference type="Proteomes" id="UP001054945"/>
    </source>
</evidence>
<sequence length="120" mass="13630">MDIIHEKSKYVRSEDSTLGDSSRHMFKRGIMMFDTDNKFPVREKGTDKNGIIDFVSVNEPYIFENTITAIPINYKIVAADCGPRAALVIRSTLETQAILVTRIIVHLIIHDLDCLLISTY</sequence>
<comment type="caution">
    <text evidence="1">The sequence shown here is derived from an EMBL/GenBank/DDBJ whole genome shotgun (WGS) entry which is preliminary data.</text>
</comment>
<keyword evidence="2" id="KW-1185">Reference proteome</keyword>
<reference evidence="1 2" key="1">
    <citation type="submission" date="2021-06" db="EMBL/GenBank/DDBJ databases">
        <title>Caerostris extrusa draft genome.</title>
        <authorList>
            <person name="Kono N."/>
            <person name="Arakawa K."/>
        </authorList>
    </citation>
    <scope>NUCLEOTIDE SEQUENCE [LARGE SCALE GENOMIC DNA]</scope>
</reference>
<organism evidence="1 2">
    <name type="scientific">Caerostris extrusa</name>
    <name type="common">Bark spider</name>
    <name type="synonym">Caerostris bankana</name>
    <dbReference type="NCBI Taxonomy" id="172846"/>
    <lineage>
        <taxon>Eukaryota</taxon>
        <taxon>Metazoa</taxon>
        <taxon>Ecdysozoa</taxon>
        <taxon>Arthropoda</taxon>
        <taxon>Chelicerata</taxon>
        <taxon>Arachnida</taxon>
        <taxon>Araneae</taxon>
        <taxon>Araneomorphae</taxon>
        <taxon>Entelegynae</taxon>
        <taxon>Araneoidea</taxon>
        <taxon>Araneidae</taxon>
        <taxon>Caerostris</taxon>
    </lineage>
</organism>
<dbReference type="Proteomes" id="UP001054945">
    <property type="component" value="Unassembled WGS sequence"/>
</dbReference>
<dbReference type="AlphaFoldDB" id="A0AAV4PWQ7"/>
<name>A0AAV4PWQ7_CAEEX</name>
<proteinExistence type="predicted"/>
<accession>A0AAV4PWQ7</accession>
<protein>
    <submittedName>
        <fullName evidence="1">Uncharacterized protein</fullName>
    </submittedName>
</protein>